<dbReference type="GO" id="GO:1990281">
    <property type="term" value="C:efflux pump complex"/>
    <property type="evidence" value="ECO:0007669"/>
    <property type="project" value="TreeGrafter"/>
</dbReference>
<gene>
    <name evidence="4" type="ORF">ET989_09880</name>
</gene>
<keyword evidence="5" id="KW-1185">Reference proteome</keyword>
<dbReference type="AlphaFoldDB" id="A0A4Q9KCU8"/>
<keyword evidence="1" id="KW-0175">Coiled coil</keyword>
<keyword evidence="3" id="KW-1133">Transmembrane helix</keyword>
<feature type="coiled-coil region" evidence="1">
    <location>
        <begin position="219"/>
        <end position="246"/>
    </location>
</feature>
<feature type="compositionally biased region" description="Pro residues" evidence="2">
    <location>
        <begin position="1"/>
        <end position="22"/>
    </location>
</feature>
<feature type="coiled-coil region" evidence="1">
    <location>
        <begin position="453"/>
        <end position="480"/>
    </location>
</feature>
<dbReference type="PANTHER" id="PTHR30469:SF15">
    <property type="entry name" value="HLYD FAMILY OF SECRETION PROTEINS"/>
    <property type="match status" value="1"/>
</dbReference>
<evidence type="ECO:0000313" key="5">
    <source>
        <dbReference type="Proteomes" id="UP000292373"/>
    </source>
</evidence>
<evidence type="ECO:0000256" key="1">
    <source>
        <dbReference type="SAM" id="Coils"/>
    </source>
</evidence>
<dbReference type="Gene3D" id="2.40.50.100">
    <property type="match status" value="1"/>
</dbReference>
<feature type="transmembrane region" description="Helical" evidence="3">
    <location>
        <begin position="42"/>
        <end position="60"/>
    </location>
</feature>
<dbReference type="Gene3D" id="2.40.420.20">
    <property type="match status" value="1"/>
</dbReference>
<evidence type="ECO:0000313" key="4">
    <source>
        <dbReference type="EMBL" id="TBT83971.1"/>
    </source>
</evidence>
<evidence type="ECO:0000256" key="2">
    <source>
        <dbReference type="SAM" id="MobiDB-lite"/>
    </source>
</evidence>
<dbReference type="EMBL" id="SDMQ01000009">
    <property type="protein sequence ID" value="TBT83971.1"/>
    <property type="molecule type" value="Genomic_DNA"/>
</dbReference>
<reference evidence="4 5" key="1">
    <citation type="submission" date="2019-01" db="EMBL/GenBank/DDBJ databases">
        <title>Lactibacter flavus gen. nov., sp. nov., a novel bacterium of the family Propionibacteriaceae isolated from raw milk and dairy products.</title>
        <authorList>
            <person name="Huptas C."/>
            <person name="Wenning M."/>
            <person name="Breitenwieser F."/>
            <person name="Doll E."/>
            <person name="Von Neubeck M."/>
            <person name="Busse H.-J."/>
            <person name="Scherer S."/>
        </authorList>
    </citation>
    <scope>NUCLEOTIDE SEQUENCE [LARGE SCALE GENOMIC DNA]</scope>
    <source>
        <strain evidence="4 5">KCTC 33808</strain>
    </source>
</reference>
<dbReference type="RefSeq" id="WP_131168440.1">
    <property type="nucleotide sequence ID" value="NZ_SDMQ01000009.1"/>
</dbReference>
<name>A0A4Q9KCU8_9ACTN</name>
<feature type="compositionally biased region" description="Basic and acidic residues" evidence="2">
    <location>
        <begin position="333"/>
        <end position="347"/>
    </location>
</feature>
<feature type="compositionally biased region" description="Low complexity" evidence="2">
    <location>
        <begin position="162"/>
        <end position="182"/>
    </location>
</feature>
<dbReference type="SUPFAM" id="SSF111369">
    <property type="entry name" value="HlyD-like secretion proteins"/>
    <property type="match status" value="1"/>
</dbReference>
<dbReference type="OrthoDB" id="3769355at2"/>
<dbReference type="GO" id="GO:0015562">
    <property type="term" value="F:efflux transmembrane transporter activity"/>
    <property type="evidence" value="ECO:0007669"/>
    <property type="project" value="TreeGrafter"/>
</dbReference>
<keyword evidence="3" id="KW-0472">Membrane</keyword>
<comment type="caution">
    <text evidence="4">The sequence shown here is derived from an EMBL/GenBank/DDBJ whole genome shotgun (WGS) entry which is preliminary data.</text>
</comment>
<accession>A0A4Q9KCU8</accession>
<feature type="compositionally biased region" description="Pro residues" evidence="2">
    <location>
        <begin position="254"/>
        <end position="285"/>
    </location>
</feature>
<dbReference type="Proteomes" id="UP000292373">
    <property type="component" value="Unassembled WGS sequence"/>
</dbReference>
<feature type="region of interest" description="Disordered" evidence="2">
    <location>
        <begin position="250"/>
        <end position="348"/>
    </location>
</feature>
<feature type="compositionally biased region" description="Low complexity" evidence="2">
    <location>
        <begin position="286"/>
        <end position="301"/>
    </location>
</feature>
<organism evidence="4 5">
    <name type="scientific">Propioniciclava sinopodophylli</name>
    <dbReference type="NCBI Taxonomy" id="1837344"/>
    <lineage>
        <taxon>Bacteria</taxon>
        <taxon>Bacillati</taxon>
        <taxon>Actinomycetota</taxon>
        <taxon>Actinomycetes</taxon>
        <taxon>Propionibacteriales</taxon>
        <taxon>Propionibacteriaceae</taxon>
        <taxon>Propioniciclava</taxon>
    </lineage>
</organism>
<protein>
    <submittedName>
        <fullName evidence="4">HlyD family efflux transporter periplasmic adaptor subunit</fullName>
    </submittedName>
</protein>
<dbReference type="PANTHER" id="PTHR30469">
    <property type="entry name" value="MULTIDRUG RESISTANCE PROTEIN MDTA"/>
    <property type="match status" value="1"/>
</dbReference>
<proteinExistence type="predicted"/>
<evidence type="ECO:0000256" key="3">
    <source>
        <dbReference type="SAM" id="Phobius"/>
    </source>
</evidence>
<feature type="region of interest" description="Disordered" evidence="2">
    <location>
        <begin position="162"/>
        <end position="204"/>
    </location>
</feature>
<feature type="region of interest" description="Disordered" evidence="2">
    <location>
        <begin position="1"/>
        <end position="38"/>
    </location>
</feature>
<keyword evidence="3" id="KW-0812">Transmembrane</keyword>
<sequence length="663" mass="65949">MTDPVPPVPPAQPAMPPLPPARLAPRAPEGARQKRDHRRRNVVVAGLVLALIGASGWAVAMSQNPAAGANRYTTVQASRGDVTQRLTGSGNVTKVDQMAVRFPAAGTVTEVHAAVGDTVKRGDVLAVLDDTGLRAKVLQARAEADAANLALVQARSGSAASGMGSASSLGATGSGASATAGAASGGGAVQGATHTAPPAPSLATELPAMPPVAIDLEPIDAALAEADAAAARVAELQASLDAAMARIGQACPAPSKPEPKPSADPTPTPTPEPEPSADPTPPATPEPTASATPEPSASATPEPTPEPEPSASATPDPTPEPEPTASATPEPKPSADPEPTVKPEPVDPKACTDALRAVVDAQRALADVQAELSAANHAGLSLLRQGRAGLEQSVAQLKAWAQDVMAFVQSLLQAPPAQPPTMPPGGMPGMPDPGDMPDMPGGQPGMDANRSGIVSAEVALAKARRALASAEDDLDAATLTAPMDGVLSALPFKAGEATTASESAVVVSPTGAVRVTMSIPASSFLSVRPGQVATLRGSGGIEASAEVLTKALVPGDSGSYPVTLVASGSNAEQFAAGTKATVEIEVSSATDVVVVPLSAVTRVGTDGTVRVLAGNDVVETPVKLGSVGDAAAEVLDGVGVGDRLIVADATKPLPNPFEMQGPG</sequence>